<keyword evidence="3" id="KW-1185">Reference proteome</keyword>
<protein>
    <submittedName>
        <fullName evidence="2">Uncharacterized protein</fullName>
    </submittedName>
</protein>
<reference evidence="2" key="1">
    <citation type="submission" date="2021-03" db="EMBL/GenBank/DDBJ databases">
        <title>Draft genome sequence of rust myrtle Austropuccinia psidii MF-1, a brazilian biotype.</title>
        <authorList>
            <person name="Quecine M.C."/>
            <person name="Pachon D.M.R."/>
            <person name="Bonatelli M.L."/>
            <person name="Correr F.H."/>
            <person name="Franceschini L.M."/>
            <person name="Leite T.F."/>
            <person name="Margarido G.R.A."/>
            <person name="Almeida C.A."/>
            <person name="Ferrarezi J.A."/>
            <person name="Labate C.A."/>
        </authorList>
    </citation>
    <scope>NUCLEOTIDE SEQUENCE</scope>
    <source>
        <strain evidence="2">MF-1</strain>
    </source>
</reference>
<evidence type="ECO:0000256" key="1">
    <source>
        <dbReference type="SAM" id="MobiDB-lite"/>
    </source>
</evidence>
<organism evidence="2 3">
    <name type="scientific">Austropuccinia psidii MF-1</name>
    <dbReference type="NCBI Taxonomy" id="1389203"/>
    <lineage>
        <taxon>Eukaryota</taxon>
        <taxon>Fungi</taxon>
        <taxon>Dikarya</taxon>
        <taxon>Basidiomycota</taxon>
        <taxon>Pucciniomycotina</taxon>
        <taxon>Pucciniomycetes</taxon>
        <taxon>Pucciniales</taxon>
        <taxon>Sphaerophragmiaceae</taxon>
        <taxon>Austropuccinia</taxon>
    </lineage>
</organism>
<dbReference type="AlphaFoldDB" id="A0A9Q3CD49"/>
<name>A0A9Q3CD49_9BASI</name>
<comment type="caution">
    <text evidence="2">The sequence shown here is derived from an EMBL/GenBank/DDBJ whole genome shotgun (WGS) entry which is preliminary data.</text>
</comment>
<feature type="compositionally biased region" description="Pro residues" evidence="1">
    <location>
        <begin position="57"/>
        <end position="72"/>
    </location>
</feature>
<feature type="region of interest" description="Disordered" evidence="1">
    <location>
        <begin position="55"/>
        <end position="101"/>
    </location>
</feature>
<sequence>MGFKFQSNFSFSSLIHFLSGNHTRFLSLPIEPNPQNPSQQDTPFPCIYCEQTLWQPTPGPKPSHPNKPPIPSPSQSCKPHEEIPTCEPEPEEAPKQSSEAPFACPATPHLVIIIDNMPVGSPTPPPFLEIPPIASKNTTPCSPHSHNEVCQEFTDLQPTLMIP</sequence>
<dbReference type="EMBL" id="AVOT02006010">
    <property type="protein sequence ID" value="MBW0480546.1"/>
    <property type="molecule type" value="Genomic_DNA"/>
</dbReference>
<accession>A0A9Q3CD49</accession>
<dbReference type="Proteomes" id="UP000765509">
    <property type="component" value="Unassembled WGS sequence"/>
</dbReference>
<evidence type="ECO:0000313" key="2">
    <source>
        <dbReference type="EMBL" id="MBW0480546.1"/>
    </source>
</evidence>
<gene>
    <name evidence="2" type="ORF">O181_020261</name>
</gene>
<evidence type="ECO:0000313" key="3">
    <source>
        <dbReference type="Proteomes" id="UP000765509"/>
    </source>
</evidence>
<proteinExistence type="predicted"/>